<dbReference type="GO" id="GO:0003735">
    <property type="term" value="F:structural constituent of ribosome"/>
    <property type="evidence" value="ECO:0007669"/>
    <property type="project" value="InterPro"/>
</dbReference>
<dbReference type="OrthoDB" id="9807878at2"/>
<dbReference type="AlphaFoldDB" id="A0A2T0UVA0"/>
<evidence type="ECO:0000256" key="2">
    <source>
        <dbReference type="ARBA" id="ARBA00023274"/>
    </source>
</evidence>
<dbReference type="SUPFAM" id="SSF54565">
    <property type="entry name" value="Ribosomal protein S16"/>
    <property type="match status" value="1"/>
</dbReference>
<accession>A0A2T0UVA0</accession>
<keyword evidence="6" id="KW-1185">Reference proteome</keyword>
<dbReference type="NCBIfam" id="NF011093">
    <property type="entry name" value="PRK14520.1"/>
    <property type="match status" value="1"/>
</dbReference>
<dbReference type="Proteomes" id="UP000238176">
    <property type="component" value="Unassembled WGS sequence"/>
</dbReference>
<dbReference type="GO" id="GO:0006412">
    <property type="term" value="P:translation"/>
    <property type="evidence" value="ECO:0007669"/>
    <property type="project" value="UniProtKB-UniRule"/>
</dbReference>
<sequence>MAVKIRLTRMGKIRTPQYRIVIADSRTKRDGKVIENVGIYHPKENPSRIEVKSDRVQHWLSVGAQPTDQVKAILRKTGDWQRFKGLPEPGPLKVAEPKPEKESLYVAALKESGIDPSKAYVSEEAAKAADTKPASKSKKSAEKADESAKTEEVKAEATEASDEKGE</sequence>
<dbReference type="EMBL" id="PVTJ01000001">
    <property type="protein sequence ID" value="PRY61843.1"/>
    <property type="molecule type" value="Genomic_DNA"/>
</dbReference>
<evidence type="ECO:0000256" key="4">
    <source>
        <dbReference type="SAM" id="MobiDB-lite"/>
    </source>
</evidence>
<comment type="similarity">
    <text evidence="3">Belongs to the bacterial ribosomal protein bS16 family.</text>
</comment>
<dbReference type="PANTHER" id="PTHR12919">
    <property type="entry name" value="30S RIBOSOMAL PROTEIN S16"/>
    <property type="match status" value="1"/>
</dbReference>
<evidence type="ECO:0000313" key="5">
    <source>
        <dbReference type="EMBL" id="PRY61843.1"/>
    </source>
</evidence>
<dbReference type="NCBIfam" id="TIGR00002">
    <property type="entry name" value="S16"/>
    <property type="match status" value="1"/>
</dbReference>
<dbReference type="GO" id="GO:0015935">
    <property type="term" value="C:small ribosomal subunit"/>
    <property type="evidence" value="ECO:0007669"/>
    <property type="project" value="TreeGrafter"/>
</dbReference>
<dbReference type="InterPro" id="IPR023803">
    <property type="entry name" value="Ribosomal_bS16_dom_sf"/>
</dbReference>
<dbReference type="Pfam" id="PF00886">
    <property type="entry name" value="Ribosomal_S16"/>
    <property type="match status" value="1"/>
</dbReference>
<keyword evidence="1 3" id="KW-0689">Ribosomal protein</keyword>
<keyword evidence="2 3" id="KW-0687">Ribonucleoprotein</keyword>
<feature type="region of interest" description="Disordered" evidence="4">
    <location>
        <begin position="123"/>
        <end position="166"/>
    </location>
</feature>
<comment type="caution">
    <text evidence="5">The sequence shown here is derived from an EMBL/GenBank/DDBJ whole genome shotgun (WGS) entry which is preliminary data.</text>
</comment>
<protein>
    <recommendedName>
        <fullName evidence="3">Small ribosomal subunit protein bS16</fullName>
    </recommendedName>
</protein>
<feature type="compositionally biased region" description="Basic and acidic residues" evidence="4">
    <location>
        <begin position="139"/>
        <end position="166"/>
    </location>
</feature>
<evidence type="ECO:0000256" key="3">
    <source>
        <dbReference type="HAMAP-Rule" id="MF_00385"/>
    </source>
</evidence>
<organism evidence="5 6">
    <name type="scientific">Glycomyces artemisiae</name>
    <dbReference type="NCBI Taxonomy" id="1076443"/>
    <lineage>
        <taxon>Bacteria</taxon>
        <taxon>Bacillati</taxon>
        <taxon>Actinomycetota</taxon>
        <taxon>Actinomycetes</taxon>
        <taxon>Glycomycetales</taxon>
        <taxon>Glycomycetaceae</taxon>
        <taxon>Glycomyces</taxon>
    </lineage>
</organism>
<name>A0A2T0UVA0_9ACTN</name>
<dbReference type="RefSeq" id="WP_106361928.1">
    <property type="nucleotide sequence ID" value="NZ_PVTJ01000001.1"/>
</dbReference>
<dbReference type="InterPro" id="IPR000307">
    <property type="entry name" value="Ribosomal_bS16"/>
</dbReference>
<dbReference type="PANTHER" id="PTHR12919:SF20">
    <property type="entry name" value="SMALL RIBOSOMAL SUBUNIT PROTEIN BS16M"/>
    <property type="match status" value="1"/>
</dbReference>
<gene>
    <name evidence="3" type="primary">rpsP</name>
    <name evidence="5" type="ORF">B0I28_101167</name>
</gene>
<evidence type="ECO:0000256" key="1">
    <source>
        <dbReference type="ARBA" id="ARBA00022980"/>
    </source>
</evidence>
<dbReference type="PROSITE" id="PS00732">
    <property type="entry name" value="RIBOSOMAL_S16"/>
    <property type="match status" value="1"/>
</dbReference>
<reference evidence="5 6" key="1">
    <citation type="submission" date="2018-03" db="EMBL/GenBank/DDBJ databases">
        <title>Genomic Encyclopedia of Type Strains, Phase III (KMG-III): the genomes of soil and plant-associated and newly described type strains.</title>
        <authorList>
            <person name="Whitman W."/>
        </authorList>
    </citation>
    <scope>NUCLEOTIDE SEQUENCE [LARGE SCALE GENOMIC DNA]</scope>
    <source>
        <strain evidence="5 6">CGMCC 4.7067</strain>
    </source>
</reference>
<dbReference type="HAMAP" id="MF_00385">
    <property type="entry name" value="Ribosomal_bS16"/>
    <property type="match status" value="1"/>
</dbReference>
<evidence type="ECO:0000313" key="6">
    <source>
        <dbReference type="Proteomes" id="UP000238176"/>
    </source>
</evidence>
<dbReference type="InterPro" id="IPR020592">
    <property type="entry name" value="Ribosomal_bS16_CS"/>
</dbReference>
<dbReference type="GO" id="GO:0005737">
    <property type="term" value="C:cytoplasm"/>
    <property type="evidence" value="ECO:0007669"/>
    <property type="project" value="UniProtKB-ARBA"/>
</dbReference>
<dbReference type="Gene3D" id="3.30.1320.10">
    <property type="match status" value="1"/>
</dbReference>
<proteinExistence type="inferred from homology"/>